<reference evidence="1 2" key="2">
    <citation type="journal article" date="2022" name="Mol. Ecol. Resour.">
        <title>The genomes of chicory, endive, great burdock and yacon provide insights into Asteraceae paleo-polyploidization history and plant inulin production.</title>
        <authorList>
            <person name="Fan W."/>
            <person name="Wang S."/>
            <person name="Wang H."/>
            <person name="Wang A."/>
            <person name="Jiang F."/>
            <person name="Liu H."/>
            <person name="Zhao H."/>
            <person name="Xu D."/>
            <person name="Zhang Y."/>
        </authorList>
    </citation>
    <scope>NUCLEOTIDE SEQUENCE [LARGE SCALE GENOMIC DNA]</scope>
    <source>
        <strain evidence="2">cv. Niubang</strain>
    </source>
</reference>
<accession>A0ACB9AB99</accession>
<comment type="caution">
    <text evidence="1">The sequence shown here is derived from an EMBL/GenBank/DDBJ whole genome shotgun (WGS) entry which is preliminary data.</text>
</comment>
<dbReference type="Proteomes" id="UP001055879">
    <property type="component" value="Linkage Group LG08"/>
</dbReference>
<name>A0ACB9AB99_ARCLA</name>
<protein>
    <submittedName>
        <fullName evidence="1">Uncharacterized protein</fullName>
    </submittedName>
</protein>
<organism evidence="1 2">
    <name type="scientific">Arctium lappa</name>
    <name type="common">Greater burdock</name>
    <name type="synonym">Lappa major</name>
    <dbReference type="NCBI Taxonomy" id="4217"/>
    <lineage>
        <taxon>Eukaryota</taxon>
        <taxon>Viridiplantae</taxon>
        <taxon>Streptophyta</taxon>
        <taxon>Embryophyta</taxon>
        <taxon>Tracheophyta</taxon>
        <taxon>Spermatophyta</taxon>
        <taxon>Magnoliopsida</taxon>
        <taxon>eudicotyledons</taxon>
        <taxon>Gunneridae</taxon>
        <taxon>Pentapetalae</taxon>
        <taxon>asterids</taxon>
        <taxon>campanulids</taxon>
        <taxon>Asterales</taxon>
        <taxon>Asteraceae</taxon>
        <taxon>Carduoideae</taxon>
        <taxon>Cardueae</taxon>
        <taxon>Arctiinae</taxon>
        <taxon>Arctium</taxon>
    </lineage>
</organism>
<keyword evidence="2" id="KW-1185">Reference proteome</keyword>
<reference evidence="2" key="1">
    <citation type="journal article" date="2022" name="Mol. Ecol. Resour.">
        <title>The genomes of chicory, endive, great burdock and yacon provide insights into Asteraceae palaeo-polyploidization history and plant inulin production.</title>
        <authorList>
            <person name="Fan W."/>
            <person name="Wang S."/>
            <person name="Wang H."/>
            <person name="Wang A."/>
            <person name="Jiang F."/>
            <person name="Liu H."/>
            <person name="Zhao H."/>
            <person name="Xu D."/>
            <person name="Zhang Y."/>
        </authorList>
    </citation>
    <scope>NUCLEOTIDE SEQUENCE [LARGE SCALE GENOMIC DNA]</scope>
    <source>
        <strain evidence="2">cv. Niubang</strain>
    </source>
</reference>
<proteinExistence type="predicted"/>
<evidence type="ECO:0000313" key="2">
    <source>
        <dbReference type="Proteomes" id="UP001055879"/>
    </source>
</evidence>
<evidence type="ECO:0000313" key="1">
    <source>
        <dbReference type="EMBL" id="KAI3707482.1"/>
    </source>
</evidence>
<sequence>MINSMNESNNNSQPIGSSPAINSVTQDETQDEVESGSKKRKERRIMRFIYVPYKSTSEIEKLKELIYTLFQEYESSDPGARNITESVGGSSFSGSGSSASHRVEFKKLLSNIASITNQHDDLDTCSDETEAYCRTIEYDYDVEEESKESEVIG</sequence>
<gene>
    <name evidence="1" type="ORF">L6452_26051</name>
</gene>
<dbReference type="EMBL" id="CM042054">
    <property type="protein sequence ID" value="KAI3707482.1"/>
    <property type="molecule type" value="Genomic_DNA"/>
</dbReference>